<name>A0ACC1RWS3_9HYPO</name>
<organism evidence="1 2">
    <name type="scientific">Fusarium decemcellulare</name>
    <dbReference type="NCBI Taxonomy" id="57161"/>
    <lineage>
        <taxon>Eukaryota</taxon>
        <taxon>Fungi</taxon>
        <taxon>Dikarya</taxon>
        <taxon>Ascomycota</taxon>
        <taxon>Pezizomycotina</taxon>
        <taxon>Sordariomycetes</taxon>
        <taxon>Hypocreomycetidae</taxon>
        <taxon>Hypocreales</taxon>
        <taxon>Nectriaceae</taxon>
        <taxon>Fusarium</taxon>
        <taxon>Fusarium decemcellulare species complex</taxon>
    </lineage>
</organism>
<dbReference type="Proteomes" id="UP001148629">
    <property type="component" value="Unassembled WGS sequence"/>
</dbReference>
<dbReference type="EMBL" id="JANRMS010001619">
    <property type="protein sequence ID" value="KAJ3527070.1"/>
    <property type="molecule type" value="Genomic_DNA"/>
</dbReference>
<comment type="caution">
    <text evidence="1">The sequence shown here is derived from an EMBL/GenBank/DDBJ whole genome shotgun (WGS) entry which is preliminary data.</text>
</comment>
<reference evidence="1" key="1">
    <citation type="submission" date="2022-08" db="EMBL/GenBank/DDBJ databases">
        <title>Genome Sequence of Fusarium decemcellulare.</title>
        <authorList>
            <person name="Buettner E."/>
        </authorList>
    </citation>
    <scope>NUCLEOTIDE SEQUENCE</scope>
    <source>
        <strain evidence="1">Babe19</strain>
    </source>
</reference>
<proteinExistence type="predicted"/>
<evidence type="ECO:0000313" key="2">
    <source>
        <dbReference type="Proteomes" id="UP001148629"/>
    </source>
</evidence>
<gene>
    <name evidence="1" type="ORF">NM208_g10888</name>
</gene>
<evidence type="ECO:0000313" key="1">
    <source>
        <dbReference type="EMBL" id="KAJ3527070.1"/>
    </source>
</evidence>
<sequence length="134" mass="15136">MIPPCQRLRCDQGLDKDINGSVPNNLQHEEKEAETPGRHTLTVVVSKWCQWRAQHGCPHGYLAKSPKVRALAATSALERGLVMMGVVQYLTRISSNNMSAILALKSRWYRNIGDEVNVATHLQLNYGTYSKWFI</sequence>
<keyword evidence="2" id="KW-1185">Reference proteome</keyword>
<accession>A0ACC1RWS3</accession>
<protein>
    <submittedName>
        <fullName evidence="1">Uncharacterized protein</fullName>
    </submittedName>
</protein>